<protein>
    <submittedName>
        <fullName evidence="1">Uncharacterized protein</fullName>
    </submittedName>
</protein>
<gene>
    <name evidence="1" type="ORF">AV530_009731</name>
</gene>
<accession>A0A1V4JID6</accession>
<sequence length="116" mass="13438">MQGNMDMGDLIISKTGLKEVLLKLIFRNNSELVINVKIKGILDYTGYEVVEVRIMKGVEQDKTEDHNTECQEGKFRPVQRPDWKNPLVDFEGLPLASSRNIHVNVQKNKQMHINMW</sequence>
<keyword evidence="2" id="KW-1185">Reference proteome</keyword>
<name>A0A1V4JID6_PATFA</name>
<evidence type="ECO:0000313" key="1">
    <source>
        <dbReference type="EMBL" id="OPJ71527.1"/>
    </source>
</evidence>
<evidence type="ECO:0000313" key="2">
    <source>
        <dbReference type="Proteomes" id="UP000190648"/>
    </source>
</evidence>
<dbReference type="EMBL" id="LSYS01007429">
    <property type="protein sequence ID" value="OPJ71527.1"/>
    <property type="molecule type" value="Genomic_DNA"/>
</dbReference>
<comment type="caution">
    <text evidence="1">The sequence shown here is derived from an EMBL/GenBank/DDBJ whole genome shotgun (WGS) entry which is preliminary data.</text>
</comment>
<dbReference type="Proteomes" id="UP000190648">
    <property type="component" value="Unassembled WGS sequence"/>
</dbReference>
<dbReference type="AlphaFoldDB" id="A0A1V4JID6"/>
<proteinExistence type="predicted"/>
<reference evidence="1 2" key="1">
    <citation type="submission" date="2016-02" db="EMBL/GenBank/DDBJ databases">
        <title>Band-tailed pigeon sequencing and assembly.</title>
        <authorList>
            <person name="Soares A.E."/>
            <person name="Novak B.J."/>
            <person name="Rice E.S."/>
            <person name="O'Connell B."/>
            <person name="Chang D."/>
            <person name="Weber S."/>
            <person name="Shapiro B."/>
        </authorList>
    </citation>
    <scope>NUCLEOTIDE SEQUENCE [LARGE SCALE GENOMIC DNA]</scope>
    <source>
        <strain evidence="1">BTP2013</strain>
        <tissue evidence="1">Blood</tissue>
    </source>
</reference>
<organism evidence="1 2">
    <name type="scientific">Patagioenas fasciata monilis</name>
    <dbReference type="NCBI Taxonomy" id="372326"/>
    <lineage>
        <taxon>Eukaryota</taxon>
        <taxon>Metazoa</taxon>
        <taxon>Chordata</taxon>
        <taxon>Craniata</taxon>
        <taxon>Vertebrata</taxon>
        <taxon>Euteleostomi</taxon>
        <taxon>Archelosauria</taxon>
        <taxon>Archosauria</taxon>
        <taxon>Dinosauria</taxon>
        <taxon>Saurischia</taxon>
        <taxon>Theropoda</taxon>
        <taxon>Coelurosauria</taxon>
        <taxon>Aves</taxon>
        <taxon>Neognathae</taxon>
        <taxon>Neoaves</taxon>
        <taxon>Columbimorphae</taxon>
        <taxon>Columbiformes</taxon>
        <taxon>Columbidae</taxon>
        <taxon>Patagioenas</taxon>
    </lineage>
</organism>